<dbReference type="PANTHER" id="PTHR43130">
    <property type="entry name" value="ARAC-FAMILY TRANSCRIPTIONAL REGULATOR"/>
    <property type="match status" value="1"/>
</dbReference>
<name>A0ABQ5LH51_9GAMM</name>
<dbReference type="SUPFAM" id="SSF52317">
    <property type="entry name" value="Class I glutamine amidotransferase-like"/>
    <property type="match status" value="1"/>
</dbReference>
<evidence type="ECO:0000259" key="1">
    <source>
        <dbReference type="Pfam" id="PF01965"/>
    </source>
</evidence>
<gene>
    <name evidence="2" type="ORF">SOASR032_14850</name>
</gene>
<dbReference type="Proteomes" id="UP001059610">
    <property type="component" value="Unassembled WGS sequence"/>
</dbReference>
<dbReference type="Gene3D" id="3.40.50.880">
    <property type="match status" value="1"/>
</dbReference>
<protein>
    <submittedName>
        <fullName evidence="2">Dimethylglycine dehydrogenase</fullName>
    </submittedName>
</protein>
<keyword evidence="3" id="KW-1185">Reference proteome</keyword>
<evidence type="ECO:0000313" key="3">
    <source>
        <dbReference type="Proteomes" id="UP001059610"/>
    </source>
</evidence>
<dbReference type="PANTHER" id="PTHR43130:SF2">
    <property type="entry name" value="DJ-1_PFPI DOMAIN-CONTAINING PROTEIN"/>
    <property type="match status" value="1"/>
</dbReference>
<proteinExistence type="predicted"/>
<dbReference type="InterPro" id="IPR052158">
    <property type="entry name" value="INH-QAR"/>
</dbReference>
<feature type="domain" description="DJ-1/PfpI" evidence="1">
    <location>
        <begin position="8"/>
        <end position="167"/>
    </location>
</feature>
<accession>A0ABQ5LH51</accession>
<reference evidence="2" key="1">
    <citation type="submission" date="2022-06" db="EMBL/GenBank/DDBJ databases">
        <title>Draft genome sequences of Pragia fontium str. JCM24417.</title>
        <authorList>
            <person name="Wakabayashi Y."/>
            <person name="Kojima K."/>
        </authorList>
    </citation>
    <scope>NUCLEOTIDE SEQUENCE</scope>
    <source>
        <strain evidence="2">JCM 24417</strain>
    </source>
</reference>
<evidence type="ECO:0000313" key="2">
    <source>
        <dbReference type="EMBL" id="GKX62916.1"/>
    </source>
</evidence>
<dbReference type="RefSeq" id="WP_261821822.1">
    <property type="nucleotide sequence ID" value="NZ_BRLJ01000003.1"/>
</dbReference>
<dbReference type="InterPro" id="IPR029062">
    <property type="entry name" value="Class_I_gatase-like"/>
</dbReference>
<dbReference type="CDD" id="cd03139">
    <property type="entry name" value="GATase1_PfpI_2"/>
    <property type="match status" value="1"/>
</dbReference>
<dbReference type="Pfam" id="PF01965">
    <property type="entry name" value="DJ-1_PfpI"/>
    <property type="match status" value="1"/>
</dbReference>
<organism evidence="2 3">
    <name type="scientific">Pragia fontium</name>
    <dbReference type="NCBI Taxonomy" id="82985"/>
    <lineage>
        <taxon>Bacteria</taxon>
        <taxon>Pseudomonadati</taxon>
        <taxon>Pseudomonadota</taxon>
        <taxon>Gammaproteobacteria</taxon>
        <taxon>Enterobacterales</taxon>
        <taxon>Budviciaceae</taxon>
        <taxon>Pragia</taxon>
    </lineage>
</organism>
<sequence>MNKATLNVVMLIYPNMTQLDLTGPFEVFSSFKELQIHLVWKDMAPVRDVNGLAILPTVSMAQCPQADILFVPGGAGQLPLMEDEEVLTFLRGQAQTALYVTSVCTGSLILAAAGLLTGYRATCHWLSLNQLAFFNVEPVNQRVVIDGNRVTGAGVTSGIDFALSLMAEVFGTERAKLAQLRMEYDPAPPFIGGSPAKAEPELVAQVRELTCSFQQQREQIAKKVAAKLIQP</sequence>
<dbReference type="InterPro" id="IPR002818">
    <property type="entry name" value="DJ-1/PfpI"/>
</dbReference>
<dbReference type="EMBL" id="BRLJ01000003">
    <property type="protein sequence ID" value="GKX62916.1"/>
    <property type="molecule type" value="Genomic_DNA"/>
</dbReference>
<comment type="caution">
    <text evidence="2">The sequence shown here is derived from an EMBL/GenBank/DDBJ whole genome shotgun (WGS) entry which is preliminary data.</text>
</comment>